<dbReference type="Proteomes" id="UP000651482">
    <property type="component" value="Unassembled WGS sequence"/>
</dbReference>
<sequence>MKKPVLVIMAAGMGSRYGGLKQLDPVDDDGNLIIDYSLYDAKQAGFETVIFLIRPGMKAAFHTAIGCRIAREMEVLYAYQQIESLPVGFSVPEGREKPWGTGHAVLSCASLIHGPFAVINADDYYGPHAFRMLYRFLSSKVDARHYAMVGYKLQNTLAETGSVARGICTIESDGYLMGITEHTRIERRGSQVAFTEDGGISWKTLPENAVTSMNFWGFPQTFLHVLAEQFPVFLQEHLAQNPLKCEYFLPAAVDAQIRKGKASVLVLPSQDRWYGVTYREDKPVVERAFRQMKADGVYPQVLWR</sequence>
<accession>A0A926D7B0</accession>
<dbReference type="EMBL" id="JACRSN010000003">
    <property type="protein sequence ID" value="MBC8533018.1"/>
    <property type="molecule type" value="Genomic_DNA"/>
</dbReference>
<organism evidence="1 2">
    <name type="scientific">Yeguia hominis</name>
    <dbReference type="NCBI Taxonomy" id="2763662"/>
    <lineage>
        <taxon>Bacteria</taxon>
        <taxon>Bacillati</taxon>
        <taxon>Bacillota</taxon>
        <taxon>Clostridia</taxon>
        <taxon>Eubacteriales</taxon>
        <taxon>Yeguiaceae</taxon>
        <taxon>Yeguia</taxon>
    </lineage>
</organism>
<gene>
    <name evidence="1" type="ORF">IAG03_03170</name>
</gene>
<dbReference type="InterPro" id="IPR029044">
    <property type="entry name" value="Nucleotide-diphossugar_trans"/>
</dbReference>
<dbReference type="RefSeq" id="WP_249318301.1">
    <property type="nucleotide sequence ID" value="NZ_JACRSN010000003.1"/>
</dbReference>
<keyword evidence="2" id="KW-1185">Reference proteome</keyword>
<dbReference type="Gene3D" id="3.90.550.10">
    <property type="entry name" value="Spore Coat Polysaccharide Biosynthesis Protein SpsA, Chain A"/>
    <property type="match status" value="1"/>
</dbReference>
<evidence type="ECO:0000313" key="2">
    <source>
        <dbReference type="Proteomes" id="UP000651482"/>
    </source>
</evidence>
<name>A0A926D7B0_9FIRM</name>
<comment type="caution">
    <text evidence="1">The sequence shown here is derived from an EMBL/GenBank/DDBJ whole genome shotgun (WGS) entry which is preliminary data.</text>
</comment>
<evidence type="ECO:0000313" key="1">
    <source>
        <dbReference type="EMBL" id="MBC8533018.1"/>
    </source>
</evidence>
<dbReference type="AlphaFoldDB" id="A0A926D7B0"/>
<protein>
    <submittedName>
        <fullName evidence="1">Nucleotidyltransferase</fullName>
    </submittedName>
</protein>
<reference evidence="1" key="1">
    <citation type="submission" date="2020-08" db="EMBL/GenBank/DDBJ databases">
        <title>Genome public.</title>
        <authorList>
            <person name="Liu C."/>
            <person name="Sun Q."/>
        </authorList>
    </citation>
    <scope>NUCLEOTIDE SEQUENCE</scope>
    <source>
        <strain evidence="1">NSJ-40</strain>
    </source>
</reference>
<proteinExistence type="predicted"/>
<dbReference type="SUPFAM" id="SSF53448">
    <property type="entry name" value="Nucleotide-diphospho-sugar transferases"/>
    <property type="match status" value="1"/>
</dbReference>